<name>A0ABW6SDJ7_9NOCA</name>
<evidence type="ECO:0000313" key="3">
    <source>
        <dbReference type="Proteomes" id="UP001601992"/>
    </source>
</evidence>
<keyword evidence="3" id="KW-1185">Reference proteome</keyword>
<evidence type="ECO:0000313" key="2">
    <source>
        <dbReference type="EMBL" id="MFF3573704.1"/>
    </source>
</evidence>
<dbReference type="EMBL" id="JBIAQY010000020">
    <property type="protein sequence ID" value="MFF3573704.1"/>
    <property type="molecule type" value="Genomic_DNA"/>
</dbReference>
<reference evidence="2 3" key="1">
    <citation type="submission" date="2024-10" db="EMBL/GenBank/DDBJ databases">
        <title>The Natural Products Discovery Center: Release of the First 8490 Sequenced Strains for Exploring Actinobacteria Biosynthetic Diversity.</title>
        <authorList>
            <person name="Kalkreuter E."/>
            <person name="Kautsar S.A."/>
            <person name="Yang D."/>
            <person name="Bader C.D."/>
            <person name="Teijaro C.N."/>
            <person name="Fluegel L."/>
            <person name="Davis C.M."/>
            <person name="Simpson J.R."/>
            <person name="Lauterbach L."/>
            <person name="Steele A.D."/>
            <person name="Gui C."/>
            <person name="Meng S."/>
            <person name="Li G."/>
            <person name="Viehrig K."/>
            <person name="Ye F."/>
            <person name="Su P."/>
            <person name="Kiefer A.F."/>
            <person name="Nichols A."/>
            <person name="Cepeda A.J."/>
            <person name="Yan W."/>
            <person name="Fan B."/>
            <person name="Jiang Y."/>
            <person name="Adhikari A."/>
            <person name="Zheng C.-J."/>
            <person name="Schuster L."/>
            <person name="Cowan T.M."/>
            <person name="Smanski M.J."/>
            <person name="Chevrette M.G."/>
            <person name="De Carvalho L.P.S."/>
            <person name="Shen B."/>
        </authorList>
    </citation>
    <scope>NUCLEOTIDE SEQUENCE [LARGE SCALE GENOMIC DNA]</scope>
    <source>
        <strain evidence="2 3">NPDC002593</strain>
    </source>
</reference>
<gene>
    <name evidence="2" type="ORF">ACFYXQ_38695</name>
</gene>
<evidence type="ECO:0008006" key="4">
    <source>
        <dbReference type="Google" id="ProtNLM"/>
    </source>
</evidence>
<sequence length="81" mass="9592">MTPLRGIVLTPVNSFGWDRDSRTFRFTSDLAAFKKLRRLEHNPQVAVVFHTREHGPAPDPRRRSDLGRHRPHHAEWTRSRR</sequence>
<organism evidence="2 3">
    <name type="scientific">Nocardia jiangxiensis</name>
    <dbReference type="NCBI Taxonomy" id="282685"/>
    <lineage>
        <taxon>Bacteria</taxon>
        <taxon>Bacillati</taxon>
        <taxon>Actinomycetota</taxon>
        <taxon>Actinomycetes</taxon>
        <taxon>Mycobacteriales</taxon>
        <taxon>Nocardiaceae</taxon>
        <taxon>Nocardia</taxon>
    </lineage>
</organism>
<dbReference type="SUPFAM" id="SSF50475">
    <property type="entry name" value="FMN-binding split barrel"/>
    <property type="match status" value="1"/>
</dbReference>
<proteinExistence type="predicted"/>
<comment type="caution">
    <text evidence="2">The sequence shown here is derived from an EMBL/GenBank/DDBJ whole genome shotgun (WGS) entry which is preliminary data.</text>
</comment>
<dbReference type="Proteomes" id="UP001601992">
    <property type="component" value="Unassembled WGS sequence"/>
</dbReference>
<accession>A0ABW6SDJ7</accession>
<dbReference type="RefSeq" id="WP_373281862.1">
    <property type="nucleotide sequence ID" value="NZ_JBIAQY010000020.1"/>
</dbReference>
<evidence type="ECO:0000256" key="1">
    <source>
        <dbReference type="SAM" id="MobiDB-lite"/>
    </source>
</evidence>
<protein>
    <recommendedName>
        <fullName evidence="4">Pyridoxamine 5'-phosphate oxidase putative domain-containing protein</fullName>
    </recommendedName>
</protein>
<feature type="region of interest" description="Disordered" evidence="1">
    <location>
        <begin position="50"/>
        <end position="81"/>
    </location>
</feature>